<dbReference type="Gene3D" id="3.40.50.1000">
    <property type="entry name" value="HAD superfamily/HAD-like"/>
    <property type="match status" value="1"/>
</dbReference>
<dbReference type="Proteomes" id="UP001198893">
    <property type="component" value="Unassembled WGS sequence"/>
</dbReference>
<gene>
    <name evidence="1" type="ORF">LKD47_05630</name>
</gene>
<dbReference type="PANTHER" id="PTHR10000:SF25">
    <property type="entry name" value="PHOSPHATASE YKRA-RELATED"/>
    <property type="match status" value="1"/>
</dbReference>
<dbReference type="AlphaFoldDB" id="A0AAW4WJ33"/>
<dbReference type="InterPro" id="IPR036412">
    <property type="entry name" value="HAD-like_sf"/>
</dbReference>
<dbReference type="SFLD" id="SFLDG01140">
    <property type="entry name" value="C2.B:_Phosphomannomutase_and_P"/>
    <property type="match status" value="1"/>
</dbReference>
<protein>
    <submittedName>
        <fullName evidence="1">HAD family hydrolase</fullName>
    </submittedName>
</protein>
<evidence type="ECO:0000313" key="2">
    <source>
        <dbReference type="Proteomes" id="UP001198893"/>
    </source>
</evidence>
<accession>A0AAW4WJ33</accession>
<organism evidence="1 2">
    <name type="scientific">Roseburia amylophila</name>
    <dbReference type="NCBI Taxonomy" id="2981794"/>
    <lineage>
        <taxon>Bacteria</taxon>
        <taxon>Bacillati</taxon>
        <taxon>Bacillota</taxon>
        <taxon>Clostridia</taxon>
        <taxon>Lachnospirales</taxon>
        <taxon>Lachnospiraceae</taxon>
        <taxon>Roseburia</taxon>
    </lineage>
</organism>
<dbReference type="PANTHER" id="PTHR10000">
    <property type="entry name" value="PHOSPHOSERINE PHOSPHATASE"/>
    <property type="match status" value="1"/>
</dbReference>
<dbReference type="GO" id="GO:0000287">
    <property type="term" value="F:magnesium ion binding"/>
    <property type="evidence" value="ECO:0007669"/>
    <property type="project" value="TreeGrafter"/>
</dbReference>
<sequence>MGKIIFLDVDGTLVDYENHLPESAVLAVRKARENGHRVYICTGRSKAEVYGNIWEIGLDGMIGGNGSYVEDHGYVVMHQMITPEQCRHIVDWLKERGLEFYLESNAGLFASAGFEEAGEPVIQEYSRRKGKEGADKIKVRDAFPEMIFDGELYRDDVNKVSFILNQYQDYKDAVVEFPDLQAGTWGGAGEIALFGDLGVKNITKGNAIAHLLEYLHADVADTIAFGDAKVDIPMLEYCGYGVAMGSGGDEIKAMADYVTGDVDQNGLYDAFEKLGLL</sequence>
<dbReference type="NCBIfam" id="TIGR00099">
    <property type="entry name" value="Cof-subfamily"/>
    <property type="match status" value="1"/>
</dbReference>
<comment type="caution">
    <text evidence="1">The sequence shown here is derived from an EMBL/GenBank/DDBJ whole genome shotgun (WGS) entry which is preliminary data.</text>
</comment>
<name>A0AAW4WJ33_9FIRM</name>
<dbReference type="InterPro" id="IPR023214">
    <property type="entry name" value="HAD_sf"/>
</dbReference>
<keyword evidence="1" id="KW-0378">Hydrolase</keyword>
<dbReference type="Gene3D" id="3.30.1240.10">
    <property type="match status" value="1"/>
</dbReference>
<dbReference type="GO" id="GO:0005829">
    <property type="term" value="C:cytosol"/>
    <property type="evidence" value="ECO:0007669"/>
    <property type="project" value="TreeGrafter"/>
</dbReference>
<dbReference type="GO" id="GO:0016791">
    <property type="term" value="F:phosphatase activity"/>
    <property type="evidence" value="ECO:0007669"/>
    <property type="project" value="UniProtKB-ARBA"/>
</dbReference>
<dbReference type="SUPFAM" id="SSF56784">
    <property type="entry name" value="HAD-like"/>
    <property type="match status" value="1"/>
</dbReference>
<dbReference type="SFLD" id="SFLDS00003">
    <property type="entry name" value="Haloacid_Dehalogenase"/>
    <property type="match status" value="1"/>
</dbReference>
<proteinExistence type="predicted"/>
<dbReference type="InterPro" id="IPR000150">
    <property type="entry name" value="Cof"/>
</dbReference>
<dbReference type="RefSeq" id="WP_227709882.1">
    <property type="nucleotide sequence ID" value="NZ_JAJEQW010000004.1"/>
</dbReference>
<dbReference type="EMBL" id="JAJEQW010000004">
    <property type="protein sequence ID" value="MCC2241787.1"/>
    <property type="molecule type" value="Genomic_DNA"/>
</dbReference>
<reference evidence="1" key="1">
    <citation type="submission" date="2021-10" db="EMBL/GenBank/DDBJ databases">
        <title>Anaerobic single-cell dispensing facilitates the cultivation of human gut bacteria.</title>
        <authorList>
            <person name="Afrizal A."/>
        </authorList>
    </citation>
    <scope>NUCLEOTIDE SEQUENCE</scope>
    <source>
        <strain evidence="1">CLA-AA-H204</strain>
    </source>
</reference>
<evidence type="ECO:0000313" key="1">
    <source>
        <dbReference type="EMBL" id="MCC2241787.1"/>
    </source>
</evidence>
<dbReference type="Pfam" id="PF08282">
    <property type="entry name" value="Hydrolase_3"/>
    <property type="match status" value="1"/>
</dbReference>